<dbReference type="HOGENOM" id="CLU_3370070_0_0_5"/>
<sequence length="34" mass="3418">VEVAPSYDPTSNTAQAGAQMLFELAGLAALAPGR</sequence>
<accession>A3U3Q7</accession>
<keyword evidence="2" id="KW-1185">Reference proteome</keyword>
<gene>
    <name evidence="1" type="ORF">OB2597_04625</name>
</gene>
<evidence type="ECO:0000313" key="2">
    <source>
        <dbReference type="Proteomes" id="UP000004318"/>
    </source>
</evidence>
<dbReference type="Proteomes" id="UP000004318">
    <property type="component" value="Unassembled WGS sequence"/>
</dbReference>
<protein>
    <recommendedName>
        <fullName evidence="3">Agmatinase</fullName>
    </recommendedName>
</protein>
<evidence type="ECO:0000313" key="1">
    <source>
        <dbReference type="EMBL" id="EAQ01259.1"/>
    </source>
</evidence>
<reference evidence="1 2" key="1">
    <citation type="journal article" date="2010" name="J. Bacteriol.">
        <title>Genome sequences of Oceanicola granulosus HTCC2516(T) and Oceanicola batsensis HTCC2597(TDelta).</title>
        <authorList>
            <person name="Thrash J.C."/>
            <person name="Cho J.C."/>
            <person name="Vergin K.L."/>
            <person name="Giovannoni S.J."/>
        </authorList>
    </citation>
    <scope>NUCLEOTIDE SEQUENCE [LARGE SCALE GENOMIC DNA]</scope>
    <source>
        <strain evidence="2">ATCC BAA-863 / DSM 15984 / KCTC 12145 / HTCC2597</strain>
    </source>
</reference>
<dbReference type="SUPFAM" id="SSF52768">
    <property type="entry name" value="Arginase/deacetylase"/>
    <property type="match status" value="1"/>
</dbReference>
<comment type="caution">
    <text evidence="1">The sequence shown here is derived from an EMBL/GenBank/DDBJ whole genome shotgun (WGS) entry which is preliminary data.</text>
</comment>
<dbReference type="AlphaFoldDB" id="A3U3Q7"/>
<name>A3U3Q7_PSEBH</name>
<proteinExistence type="predicted"/>
<dbReference type="EMBL" id="AAMO01000016">
    <property type="protein sequence ID" value="EAQ01259.1"/>
    <property type="molecule type" value="Genomic_DNA"/>
</dbReference>
<dbReference type="InterPro" id="IPR023696">
    <property type="entry name" value="Ureohydrolase_dom_sf"/>
</dbReference>
<organism evidence="1 2">
    <name type="scientific">Pseudooceanicola batsensis (strain ATCC BAA-863 / DSM 15984 / KCTC 12145 / HTCC2597)</name>
    <name type="common">Oceanicola batsensis</name>
    <dbReference type="NCBI Taxonomy" id="252305"/>
    <lineage>
        <taxon>Bacteria</taxon>
        <taxon>Pseudomonadati</taxon>
        <taxon>Pseudomonadota</taxon>
        <taxon>Alphaproteobacteria</taxon>
        <taxon>Rhodobacterales</taxon>
        <taxon>Paracoccaceae</taxon>
        <taxon>Pseudooceanicola</taxon>
    </lineage>
</organism>
<evidence type="ECO:0008006" key="3">
    <source>
        <dbReference type="Google" id="ProtNLM"/>
    </source>
</evidence>
<feature type="non-terminal residue" evidence="1">
    <location>
        <position position="1"/>
    </location>
</feature>